<proteinExistence type="predicted"/>
<name>A0ABR6E4V9_9HYPH</name>
<gene>
    <name evidence="1" type="ORF">GGR10_001138</name>
</gene>
<dbReference type="Proteomes" id="UP000548119">
    <property type="component" value="Unassembled WGS sequence"/>
</dbReference>
<evidence type="ECO:0000313" key="2">
    <source>
        <dbReference type="Proteomes" id="UP000548119"/>
    </source>
</evidence>
<dbReference type="InterPro" id="IPR019632">
    <property type="entry name" value="DUF2497"/>
</dbReference>
<sequence length="188" mass="20853">MVQSSNALREPSMDEILTSIREIIEENAVQADHFVNETLADASSEKHSEVSSEDVCETTLSVDDAMKALADRIGLSSDNQDFSLSQVQDNTNVEDNTVSMGVQATKLSSEEQASVHKTKQYSTKAFVSQQENTVSDCVELSPYFVSSAEKIAEDILRPAIAEWLQRQLPVFVEKILREEIAKTIKNLP</sequence>
<accession>A0ABR6E4V9</accession>
<organism evidence="1 2">
    <name type="scientific">Bartonella chomelii</name>
    <dbReference type="NCBI Taxonomy" id="236402"/>
    <lineage>
        <taxon>Bacteria</taxon>
        <taxon>Pseudomonadati</taxon>
        <taxon>Pseudomonadota</taxon>
        <taxon>Alphaproteobacteria</taxon>
        <taxon>Hyphomicrobiales</taxon>
        <taxon>Bartonellaceae</taxon>
        <taxon>Bartonella</taxon>
    </lineage>
</organism>
<dbReference type="EMBL" id="JACJIR010000004">
    <property type="protein sequence ID" value="MBA9083283.1"/>
    <property type="molecule type" value="Genomic_DNA"/>
</dbReference>
<reference evidence="1 2" key="1">
    <citation type="submission" date="2020-08" db="EMBL/GenBank/DDBJ databases">
        <title>Genomic Encyclopedia of Type Strains, Phase IV (KMG-IV): sequencing the most valuable type-strain genomes for metagenomic binning, comparative biology and taxonomic classification.</title>
        <authorList>
            <person name="Goeker M."/>
        </authorList>
    </citation>
    <scope>NUCLEOTIDE SEQUENCE [LARGE SCALE GENOMIC DNA]</scope>
    <source>
        <strain evidence="1 2">DSM 21431</strain>
    </source>
</reference>
<dbReference type="Pfam" id="PF10691">
    <property type="entry name" value="DUF2497"/>
    <property type="match status" value="1"/>
</dbReference>
<protein>
    <submittedName>
        <fullName evidence="1">Cell pole-organizing protein PopZ</fullName>
    </submittedName>
</protein>
<dbReference type="RefSeq" id="WP_182480258.1">
    <property type="nucleotide sequence ID" value="NZ_CAWPNC010000004.1"/>
</dbReference>
<evidence type="ECO:0000313" key="1">
    <source>
        <dbReference type="EMBL" id="MBA9083283.1"/>
    </source>
</evidence>
<keyword evidence="2" id="KW-1185">Reference proteome</keyword>
<comment type="caution">
    <text evidence="1">The sequence shown here is derived from an EMBL/GenBank/DDBJ whole genome shotgun (WGS) entry which is preliminary data.</text>
</comment>